<dbReference type="EMBL" id="JAWCUI010000035">
    <property type="protein sequence ID" value="KAL1893942.1"/>
    <property type="molecule type" value="Genomic_DNA"/>
</dbReference>
<sequence>MTLTVTTTAATASKEAFPKGANWIWLDGFDDAAAAGQFVLLRKTFHLDKIPDQPVAVRVSADTRYRLFVNGQSVSFGPCKSYLEHWHYETVEDIRPFLRNGENVLAARVLRFSSSHPGCMSMIRSALPGFILACTFGGDRSSDIFSDPSWRVKKDDSVSLVDENDWDFRLGPQFLGLNENVDDRLAMATLGWNTPQYDDSEWSTAVIKTARRKMSPLLHPHRLVPREIPAMTEEFARFEGITNTTGTVSDGDWTQLLTSDAPILLPANSTNVVEIQADGHSTAFIDLTCYYDGRRDQSPTIQLLYSESYETPVTEGQQRHKSNRSDFVGGELYGPSDTYIPHSGGTNHYSPFWWRTFRYIRLRITTRDHPLTLTSLTYRATHYPLEVTTTIQTPSPLLTDLWNISLRTLRNCMHETYEDGPYYEQNQFAMDTRSQMLFTYVVARDDRLARKGLRELHASRYLDDDGLVSTNFPSAGRAIRIPTFSLFWVLMVHDHMVYWGDELLVRQYLGAVDGILQYFSEKCVDGLVGTFDDSNSDETWAFVDWVDAWMTPGHGFLGMAVPPAYYSHGAATIHSLLYAYTLLKAAELCIFVGRGDTAREYREKHRVVVEAVRRRCYDVESGLFLDGPGALKQRSQHVQIFAVLAGALSEETVDATTLIRKSLLAPAEHSLVKCTVSMGFYVFRAASLAGVYDECWPTLIQPWQQMMDQNLTTWAESELPNARSDCHGWGATPLYEIVTEILGVECRSAVYIERVLGEKDGVSSLIHVSPRRAVVEEIQSTVAVGGSLGSGDGSKVAETLSIGWKVGEEVALSASRAGQVVEVKLGEATSWETRTL</sequence>
<dbReference type="PANTHER" id="PTHR34987:SF2">
    <property type="entry name" value="B, PUTATIVE (AFU_ORTHOLOGUE AFUA_7G05040)-RELATED"/>
    <property type="match status" value="1"/>
</dbReference>
<evidence type="ECO:0008006" key="5">
    <source>
        <dbReference type="Google" id="ProtNLM"/>
    </source>
</evidence>
<dbReference type="Gene3D" id="2.60.420.10">
    <property type="entry name" value="Maltose phosphorylase, domain 3"/>
    <property type="match status" value="1"/>
</dbReference>
<dbReference type="SUPFAM" id="SSF48208">
    <property type="entry name" value="Six-hairpin glycosidases"/>
    <property type="match status" value="1"/>
</dbReference>
<dbReference type="Gene3D" id="1.50.10.10">
    <property type="match status" value="1"/>
</dbReference>
<keyword evidence="4" id="KW-1185">Reference proteome</keyword>
<organism evidence="3 4">
    <name type="scientific">Sporothrix stenoceras</name>
    <dbReference type="NCBI Taxonomy" id="5173"/>
    <lineage>
        <taxon>Eukaryota</taxon>
        <taxon>Fungi</taxon>
        <taxon>Dikarya</taxon>
        <taxon>Ascomycota</taxon>
        <taxon>Pezizomycotina</taxon>
        <taxon>Sordariomycetes</taxon>
        <taxon>Sordariomycetidae</taxon>
        <taxon>Ophiostomatales</taxon>
        <taxon>Ophiostomataceae</taxon>
        <taxon>Sporothrix</taxon>
    </lineage>
</organism>
<comment type="caution">
    <text evidence="3">The sequence shown here is derived from an EMBL/GenBank/DDBJ whole genome shotgun (WGS) entry which is preliminary data.</text>
</comment>
<proteinExistence type="predicted"/>
<dbReference type="InterPro" id="IPR035396">
    <property type="entry name" value="Bac_rhamnosid6H"/>
</dbReference>
<dbReference type="Gene3D" id="2.60.120.260">
    <property type="entry name" value="Galactose-binding domain-like"/>
    <property type="match status" value="2"/>
</dbReference>
<name>A0ABR3Z0X6_9PEZI</name>
<accession>A0ABR3Z0X6</accession>
<dbReference type="Pfam" id="PF08531">
    <property type="entry name" value="Bac_rhamnosid_N"/>
    <property type="match status" value="1"/>
</dbReference>
<dbReference type="Proteomes" id="UP001583186">
    <property type="component" value="Unassembled WGS sequence"/>
</dbReference>
<evidence type="ECO:0000259" key="1">
    <source>
        <dbReference type="Pfam" id="PF08531"/>
    </source>
</evidence>
<feature type="domain" description="Alpha-L-rhamnosidase six-hairpin glycosidase" evidence="2">
    <location>
        <begin position="388"/>
        <end position="654"/>
    </location>
</feature>
<feature type="domain" description="Bacterial alpha-L-rhamnosidase N-terminal" evidence="1">
    <location>
        <begin position="57"/>
        <end position="212"/>
    </location>
</feature>
<dbReference type="PANTHER" id="PTHR34987">
    <property type="entry name" value="C, PUTATIVE (AFU_ORTHOLOGUE AFUA_3G02880)-RELATED"/>
    <property type="match status" value="1"/>
</dbReference>
<evidence type="ECO:0000313" key="3">
    <source>
        <dbReference type="EMBL" id="KAL1893942.1"/>
    </source>
</evidence>
<protein>
    <recommendedName>
        <fullName evidence="5">Alpha-L-rhamnosidase six-hairpin glycosidase domain-containing protein</fullName>
    </recommendedName>
</protein>
<reference evidence="3 4" key="1">
    <citation type="journal article" date="2024" name="IMA Fungus">
        <title>IMA Genome - F19 : A genome assembly and annotation guide to empower mycologists, including annotated draft genome sequences of Ceratocystis pirilliformis, Diaporthe australafricana, Fusarium ophioides, Paecilomyces lecythidis, and Sporothrix stenoceras.</title>
        <authorList>
            <person name="Aylward J."/>
            <person name="Wilson A.M."/>
            <person name="Visagie C.M."/>
            <person name="Spraker J."/>
            <person name="Barnes I."/>
            <person name="Buitendag C."/>
            <person name="Ceriani C."/>
            <person name="Del Mar Angel L."/>
            <person name="du Plessis D."/>
            <person name="Fuchs T."/>
            <person name="Gasser K."/>
            <person name="Kramer D."/>
            <person name="Li W."/>
            <person name="Munsamy K."/>
            <person name="Piso A."/>
            <person name="Price J.L."/>
            <person name="Sonnekus B."/>
            <person name="Thomas C."/>
            <person name="van der Nest A."/>
            <person name="van Dijk A."/>
            <person name="van Heerden A."/>
            <person name="van Vuuren N."/>
            <person name="Yilmaz N."/>
            <person name="Duong T.A."/>
            <person name="van der Merwe N.A."/>
            <person name="Wingfield M.J."/>
            <person name="Wingfield B.D."/>
        </authorList>
    </citation>
    <scope>NUCLEOTIDE SEQUENCE [LARGE SCALE GENOMIC DNA]</scope>
    <source>
        <strain evidence="3 4">CMW 5346</strain>
    </source>
</reference>
<dbReference type="SUPFAM" id="SSF49785">
    <property type="entry name" value="Galactose-binding domain-like"/>
    <property type="match status" value="1"/>
</dbReference>
<dbReference type="InterPro" id="IPR008928">
    <property type="entry name" value="6-hairpin_glycosidase_sf"/>
</dbReference>
<dbReference type="Pfam" id="PF17389">
    <property type="entry name" value="Bac_rhamnosid6H"/>
    <property type="match status" value="1"/>
</dbReference>
<evidence type="ECO:0000259" key="2">
    <source>
        <dbReference type="Pfam" id="PF17389"/>
    </source>
</evidence>
<dbReference type="InterPro" id="IPR012341">
    <property type="entry name" value="6hp_glycosidase-like_sf"/>
</dbReference>
<dbReference type="InterPro" id="IPR013737">
    <property type="entry name" value="Bac_rhamnosid_N"/>
</dbReference>
<gene>
    <name evidence="3" type="ORF">Sste5346_006083</name>
</gene>
<evidence type="ECO:0000313" key="4">
    <source>
        <dbReference type="Proteomes" id="UP001583186"/>
    </source>
</evidence>
<dbReference type="InterPro" id="IPR008979">
    <property type="entry name" value="Galactose-bd-like_sf"/>
</dbReference>